<evidence type="ECO:0000313" key="2">
    <source>
        <dbReference type="EMBL" id="PIZ44068.1"/>
    </source>
</evidence>
<dbReference type="InterPro" id="IPR048846">
    <property type="entry name" value="PaaX-like_central"/>
</dbReference>
<dbReference type="AlphaFoldDB" id="A0A2M7TEM0"/>
<evidence type="ECO:0000313" key="3">
    <source>
        <dbReference type="Proteomes" id="UP000228920"/>
    </source>
</evidence>
<comment type="caution">
    <text evidence="2">The sequence shown here is derived from an EMBL/GenBank/DDBJ whole genome shotgun (WGS) entry which is preliminary data.</text>
</comment>
<sequence>MLSTTAENVLLVLSHQHLVKRITSLVFTPYEALYATLSPTIYHDSSIRHAVTELESQKHIEKITRDGKKYITLTEKGINFTKSHWAFLTEKRTIDGSLWYLTVFDIPEAKRTLRDELRKTLTTLGFQSWQRSCYILPAGTHSKQTILSTLGHEKWNGLISVVTVNSILLGQDAETLLANLWKKPKELSFETLVETSQKARDQIQKKAANIFQKNAATIKLQDNLGVLFSLIESCKTNPLSISNPVESLSLLHLICETLQTTE</sequence>
<dbReference type="EMBL" id="PFNL01000197">
    <property type="protein sequence ID" value="PIZ44068.1"/>
    <property type="molecule type" value="Genomic_DNA"/>
</dbReference>
<dbReference type="Gene3D" id="3.30.70.2650">
    <property type="match status" value="1"/>
</dbReference>
<dbReference type="Pfam" id="PF20803">
    <property type="entry name" value="PaaX_M"/>
    <property type="match status" value="1"/>
</dbReference>
<gene>
    <name evidence="2" type="ORF">COY32_07120</name>
</gene>
<evidence type="ECO:0000259" key="1">
    <source>
        <dbReference type="Pfam" id="PF20803"/>
    </source>
</evidence>
<name>A0A2M7TEM0_UNCKA</name>
<dbReference type="Proteomes" id="UP000228920">
    <property type="component" value="Unassembled WGS sequence"/>
</dbReference>
<accession>A0A2M7TEM0</accession>
<organism evidence="2 3">
    <name type="scientific">candidate division WWE3 bacterium CG_4_10_14_0_2_um_filter_41_14</name>
    <dbReference type="NCBI Taxonomy" id="1975072"/>
    <lineage>
        <taxon>Bacteria</taxon>
        <taxon>Katanobacteria</taxon>
    </lineage>
</organism>
<protein>
    <recommendedName>
        <fullName evidence="1">Transcriptional repressor PaaX-like central Cas2-like domain-containing protein</fullName>
    </recommendedName>
</protein>
<feature type="domain" description="Transcriptional repressor PaaX-like central Cas2-like" evidence="1">
    <location>
        <begin position="98"/>
        <end position="143"/>
    </location>
</feature>
<reference evidence="3" key="1">
    <citation type="submission" date="2017-09" db="EMBL/GenBank/DDBJ databases">
        <title>Depth-based differentiation of microbial function through sediment-hosted aquifers and enrichment of novel symbionts in the deep terrestrial subsurface.</title>
        <authorList>
            <person name="Probst A.J."/>
            <person name="Ladd B."/>
            <person name="Jarett J.K."/>
            <person name="Geller-Mcgrath D.E."/>
            <person name="Sieber C.M.K."/>
            <person name="Emerson J.B."/>
            <person name="Anantharaman K."/>
            <person name="Thomas B.C."/>
            <person name="Malmstrom R."/>
            <person name="Stieglmeier M."/>
            <person name="Klingl A."/>
            <person name="Woyke T."/>
            <person name="Ryan C.M."/>
            <person name="Banfield J.F."/>
        </authorList>
    </citation>
    <scope>NUCLEOTIDE SEQUENCE [LARGE SCALE GENOMIC DNA]</scope>
</reference>
<proteinExistence type="predicted"/>